<dbReference type="EMBL" id="JALJOQ010000285">
    <property type="protein sequence ID" value="KAK9785968.1"/>
    <property type="molecule type" value="Genomic_DNA"/>
</dbReference>
<proteinExistence type="predicted"/>
<evidence type="ECO:0000313" key="2">
    <source>
        <dbReference type="Proteomes" id="UP001465755"/>
    </source>
</evidence>
<keyword evidence="2" id="KW-1185">Reference proteome</keyword>
<dbReference type="Proteomes" id="UP001465755">
    <property type="component" value="Unassembled WGS sequence"/>
</dbReference>
<evidence type="ECO:0000313" key="1">
    <source>
        <dbReference type="EMBL" id="KAK9785968.1"/>
    </source>
</evidence>
<sequence length="239" mass="26502">MNLFLAKHNLQDELAALRERQRRQMERQQQLTVKRSKRHKTAQDVLLAAAADLLVEEQARASQSAAALQAEQQAKDEWHAEELASVSLELAHTKDAASEEVNRLLGRLHAAKHDQISVARTHEQLEADLLRRLALSEARQRALTTQLQRKEAQRLAAEAEAAAKGLALHTLQRAMEARLVGLHSQLCGQEEASAHAAAAAAARLANLQDCLNALQGYRHGADNKTLPFDRAPRQASNRR</sequence>
<reference evidence="1 2" key="1">
    <citation type="journal article" date="2024" name="Nat. Commun.">
        <title>Phylogenomics reveals the evolutionary origins of lichenization in chlorophyte algae.</title>
        <authorList>
            <person name="Puginier C."/>
            <person name="Libourel C."/>
            <person name="Otte J."/>
            <person name="Skaloud P."/>
            <person name="Haon M."/>
            <person name="Grisel S."/>
            <person name="Petersen M."/>
            <person name="Berrin J.G."/>
            <person name="Delaux P.M."/>
            <person name="Dal Grande F."/>
            <person name="Keller J."/>
        </authorList>
    </citation>
    <scope>NUCLEOTIDE SEQUENCE [LARGE SCALE GENOMIC DNA]</scope>
    <source>
        <strain evidence="1 2">SAG 2036</strain>
    </source>
</reference>
<accession>A0AAW1NLW4</accession>
<dbReference type="AlphaFoldDB" id="A0AAW1NLW4"/>
<name>A0AAW1NLW4_9CHLO</name>
<gene>
    <name evidence="1" type="ORF">WJX73_005775</name>
</gene>
<organism evidence="1 2">
    <name type="scientific">Symbiochloris irregularis</name>
    <dbReference type="NCBI Taxonomy" id="706552"/>
    <lineage>
        <taxon>Eukaryota</taxon>
        <taxon>Viridiplantae</taxon>
        <taxon>Chlorophyta</taxon>
        <taxon>core chlorophytes</taxon>
        <taxon>Trebouxiophyceae</taxon>
        <taxon>Trebouxiales</taxon>
        <taxon>Trebouxiaceae</taxon>
        <taxon>Symbiochloris</taxon>
    </lineage>
</organism>
<protein>
    <submittedName>
        <fullName evidence="1">Uncharacterized protein</fullName>
    </submittedName>
</protein>
<comment type="caution">
    <text evidence="1">The sequence shown here is derived from an EMBL/GenBank/DDBJ whole genome shotgun (WGS) entry which is preliminary data.</text>
</comment>